<dbReference type="Proteomes" id="UP000812440">
    <property type="component" value="Unassembled WGS sequence"/>
</dbReference>
<dbReference type="Pfam" id="PF13553">
    <property type="entry name" value="FIIND"/>
    <property type="match status" value="1"/>
</dbReference>
<evidence type="ECO:0000259" key="7">
    <source>
        <dbReference type="PROSITE" id="PS51830"/>
    </source>
</evidence>
<evidence type="ECO:0000313" key="8">
    <source>
        <dbReference type="EMBL" id="KAG8429964.1"/>
    </source>
</evidence>
<dbReference type="GO" id="GO:0042981">
    <property type="term" value="P:regulation of apoptotic process"/>
    <property type="evidence" value="ECO:0007669"/>
    <property type="project" value="InterPro"/>
</dbReference>
<evidence type="ECO:0000256" key="3">
    <source>
        <dbReference type="ARBA" id="ARBA00022588"/>
    </source>
</evidence>
<dbReference type="InterPro" id="IPR033516">
    <property type="entry name" value="CARD8/ASC/NALP1_CARD"/>
</dbReference>
<name>A0A8T2IFL7_9PIPI</name>
<gene>
    <name evidence="8" type="ORF">GDO86_018740</name>
</gene>
<proteinExistence type="predicted"/>
<dbReference type="InterPro" id="IPR001315">
    <property type="entry name" value="CARD"/>
</dbReference>
<feature type="domain" description="CARD" evidence="6">
    <location>
        <begin position="262"/>
        <end position="328"/>
    </location>
</feature>
<reference evidence="8" key="1">
    <citation type="thesis" date="2020" institute="ProQuest LLC" country="789 East Eisenhower Parkway, Ann Arbor, MI, USA">
        <title>Comparative Genomics and Chromosome Evolution.</title>
        <authorList>
            <person name="Mudd A.B."/>
        </authorList>
    </citation>
    <scope>NUCLEOTIDE SEQUENCE</scope>
    <source>
        <strain evidence="8">Female2</strain>
        <tissue evidence="8">Blood</tissue>
    </source>
</reference>
<dbReference type="PANTHER" id="PTHR46985:SF4">
    <property type="entry name" value="CASPASE RECRUITMENT DOMAIN-CONTAINING PROTEIN 8"/>
    <property type="match status" value="1"/>
</dbReference>
<organism evidence="8 9">
    <name type="scientific">Hymenochirus boettgeri</name>
    <name type="common">Congo dwarf clawed frog</name>
    <dbReference type="NCBI Taxonomy" id="247094"/>
    <lineage>
        <taxon>Eukaryota</taxon>
        <taxon>Metazoa</taxon>
        <taxon>Chordata</taxon>
        <taxon>Craniata</taxon>
        <taxon>Vertebrata</taxon>
        <taxon>Euteleostomi</taxon>
        <taxon>Amphibia</taxon>
        <taxon>Batrachia</taxon>
        <taxon>Anura</taxon>
        <taxon>Pipoidea</taxon>
        <taxon>Pipidae</taxon>
        <taxon>Pipinae</taxon>
        <taxon>Hymenochirus</taxon>
    </lineage>
</organism>
<dbReference type="CDD" id="cd08330">
    <property type="entry name" value="CARD_ASC_NALP1"/>
    <property type="match status" value="1"/>
</dbReference>
<dbReference type="Gene3D" id="1.10.533.10">
    <property type="entry name" value="Death Domain, Fas"/>
    <property type="match status" value="1"/>
</dbReference>
<dbReference type="AlphaFoldDB" id="A0A8T2IFL7"/>
<dbReference type="OrthoDB" id="428577at2759"/>
<dbReference type="GO" id="GO:0045087">
    <property type="term" value="P:innate immune response"/>
    <property type="evidence" value="ECO:0007669"/>
    <property type="project" value="UniProtKB-KW"/>
</dbReference>
<dbReference type="Pfam" id="PF00619">
    <property type="entry name" value="CARD"/>
    <property type="match status" value="1"/>
</dbReference>
<evidence type="ECO:0000256" key="1">
    <source>
        <dbReference type="ARBA" id="ARBA00004514"/>
    </source>
</evidence>
<evidence type="ECO:0000313" key="9">
    <source>
        <dbReference type="Proteomes" id="UP000812440"/>
    </source>
</evidence>
<dbReference type="GO" id="GO:0005829">
    <property type="term" value="C:cytosol"/>
    <property type="evidence" value="ECO:0007669"/>
    <property type="project" value="UniProtKB-SubCell"/>
</dbReference>
<keyword evidence="9" id="KW-1185">Reference proteome</keyword>
<dbReference type="PROSITE" id="PS51830">
    <property type="entry name" value="FIIND"/>
    <property type="match status" value="1"/>
</dbReference>
<dbReference type="FunFam" id="1.10.533.10:FF:000013">
    <property type="entry name" value="Apoptosis-associated speck-like protein containing a CARD"/>
    <property type="match status" value="1"/>
</dbReference>
<evidence type="ECO:0000256" key="4">
    <source>
        <dbReference type="ARBA" id="ARBA00022859"/>
    </source>
</evidence>
<protein>
    <submittedName>
        <fullName evidence="8">Uncharacterized protein</fullName>
    </submittedName>
</protein>
<feature type="domain" description="FIIND" evidence="7">
    <location>
        <begin position="1"/>
        <end position="276"/>
    </location>
</feature>
<comment type="subcellular location">
    <subcellularLocation>
        <location evidence="1">Cytoplasm</location>
        <location evidence="1">Cytosol</location>
    </subcellularLocation>
</comment>
<evidence type="ECO:0000256" key="2">
    <source>
        <dbReference type="ARBA" id="ARBA00022490"/>
    </source>
</evidence>
<keyword evidence="4" id="KW-0391">Immunity</keyword>
<dbReference type="InterPro" id="IPR011029">
    <property type="entry name" value="DEATH-like_dom_sf"/>
</dbReference>
<dbReference type="PROSITE" id="PS50209">
    <property type="entry name" value="CARD"/>
    <property type="match status" value="1"/>
</dbReference>
<dbReference type="SUPFAM" id="SSF47986">
    <property type="entry name" value="DEATH domain"/>
    <property type="match status" value="1"/>
</dbReference>
<keyword evidence="3" id="KW-0399">Innate immunity</keyword>
<dbReference type="GO" id="GO:0006954">
    <property type="term" value="P:inflammatory response"/>
    <property type="evidence" value="ECO:0007669"/>
    <property type="project" value="UniProtKB-KW"/>
</dbReference>
<dbReference type="EMBL" id="JAACNH010001905">
    <property type="protein sequence ID" value="KAG8429964.1"/>
    <property type="molecule type" value="Genomic_DNA"/>
</dbReference>
<dbReference type="PANTHER" id="PTHR46985">
    <property type="entry name" value="NACHT, LRR AND PYD DOMAINS-CONTAINING PROTEIN 1"/>
    <property type="match status" value="1"/>
</dbReference>
<evidence type="ECO:0000256" key="5">
    <source>
        <dbReference type="ARBA" id="ARBA00023198"/>
    </source>
</evidence>
<dbReference type="InterPro" id="IPR025307">
    <property type="entry name" value="FIIND_dom"/>
</dbReference>
<keyword evidence="5" id="KW-0395">Inflammatory response</keyword>
<dbReference type="Pfam" id="PF23679">
    <property type="entry name" value="UPA-FIIND"/>
    <property type="match status" value="1"/>
</dbReference>
<accession>A0A8T2IFL7</accession>
<keyword evidence="2" id="KW-0963">Cytoplasm</keyword>
<comment type="caution">
    <text evidence="8">The sequence shown here is derived from an EMBL/GenBank/DDBJ whole genome shotgun (WGS) entry which is preliminary data.</text>
</comment>
<dbReference type="InterPro" id="IPR051249">
    <property type="entry name" value="NLRP_Inflammasome"/>
</dbReference>
<evidence type="ECO:0000259" key="6">
    <source>
        <dbReference type="PROSITE" id="PS50209"/>
    </source>
</evidence>
<sequence>MISTGGCGNVGRLDLPYKGLFLCSQTGIQFRVESSTTIEYQFAFWGDYLGGVPQISFYTTGPVFNINIKAGLVSEVYLPHYVCLGGGYVDIGKFRIAHYKDENLVLESPMRIEPFFAVMENPSFSPVGVVLLRTLPKVFQRNIPMHGAVVMYSRYVRGHTIHLYLMPHDPSIQHEGVTNKEIKNGFSLVDKSPGTRTVYSGRRYIVEGPDGAEIIPEDLKLRLDSRPELYSYSEVYLSEMKDRFFLGVICMNNKKSVWRAAIRKGSQHFVDKHRVSLIQRVSNIDPILDDLLALNILSQEQYDTVRTQRTAQERVRELYDCVRSWGREEKDHLTQKRTKMHCRKKHNKTHKTLRHLTLNAL</sequence>